<evidence type="ECO:0000256" key="10">
    <source>
        <dbReference type="SAM" id="MobiDB-lite"/>
    </source>
</evidence>
<comment type="subcellular location">
    <subcellularLocation>
        <location evidence="9">Cell inner membrane</location>
        <topology evidence="9">Single-pass type II membrane protein</topology>
    </subcellularLocation>
    <subcellularLocation>
        <location evidence="1">Membrane</location>
    </subcellularLocation>
    <text evidence="9">Localizes to the division septum.</text>
</comment>
<dbReference type="GO" id="GO:0043093">
    <property type="term" value="P:FtsZ-dependent cytokinesis"/>
    <property type="evidence" value="ECO:0007669"/>
    <property type="project" value="UniProtKB-UniRule"/>
</dbReference>
<dbReference type="GO" id="GO:0090529">
    <property type="term" value="P:cell septum assembly"/>
    <property type="evidence" value="ECO:0007669"/>
    <property type="project" value="InterPro"/>
</dbReference>
<dbReference type="PANTHER" id="PTHR35851">
    <property type="entry name" value="CELL DIVISION PROTEIN FTSQ"/>
    <property type="match status" value="1"/>
</dbReference>
<dbReference type="GO" id="GO:0032153">
    <property type="term" value="C:cell division site"/>
    <property type="evidence" value="ECO:0007669"/>
    <property type="project" value="UniProtKB-UniRule"/>
</dbReference>
<evidence type="ECO:0000256" key="5">
    <source>
        <dbReference type="ARBA" id="ARBA00022692"/>
    </source>
</evidence>
<gene>
    <name evidence="9" type="primary">ftsQ</name>
    <name evidence="12" type="ORF">SAMN02745172_01259</name>
</gene>
<evidence type="ECO:0000256" key="9">
    <source>
        <dbReference type="HAMAP-Rule" id="MF_00911"/>
    </source>
</evidence>
<comment type="function">
    <text evidence="9">Essential cell division protein.</text>
</comment>
<dbReference type="EMBL" id="FRXO01000002">
    <property type="protein sequence ID" value="SHO63063.1"/>
    <property type="molecule type" value="Genomic_DNA"/>
</dbReference>
<evidence type="ECO:0000259" key="11">
    <source>
        <dbReference type="PROSITE" id="PS51779"/>
    </source>
</evidence>
<keyword evidence="7 9" id="KW-0472">Membrane</keyword>
<dbReference type="Gene3D" id="3.10.20.310">
    <property type="entry name" value="membrane protein fhac"/>
    <property type="match status" value="1"/>
</dbReference>
<keyword evidence="4 9" id="KW-0132">Cell division</keyword>
<name>A0A1M7ZDX0_9HYPH</name>
<sequence length="300" mass="31871">MRSVRRQSRGGNAWSQGAGGLPIGRSRRRRFFSAMIAELEAVPRGTGTAGAVTFLGLTLVYAIAVGGHWSTVVDAATANSGFAITAVKMSGQAETSDSALLAALGIDPGVSLVAFDAAEARDRVMALPWIDTASVQKLYPGTLSVTVTERTPFALWLNHGRYFLIDSTGRVIAEDVDPAEHPLPLVAGDGAPPKAREALAMVDSEPGIGKQVRGLVRIGDRRWDVVLKDGVVIRLPEKDPETALASVVQLDAENGLLKRDIAVVDLRLPDRMVVRLTKTGADARREALAKKTSKSKGADT</sequence>
<evidence type="ECO:0000256" key="8">
    <source>
        <dbReference type="ARBA" id="ARBA00023306"/>
    </source>
</evidence>
<feature type="region of interest" description="Disordered" evidence="10">
    <location>
        <begin position="1"/>
        <end position="21"/>
    </location>
</feature>
<dbReference type="PROSITE" id="PS51779">
    <property type="entry name" value="POTRA"/>
    <property type="match status" value="1"/>
</dbReference>
<organism evidence="12 13">
    <name type="scientific">Pseudoxanthobacter soli DSM 19599</name>
    <dbReference type="NCBI Taxonomy" id="1123029"/>
    <lineage>
        <taxon>Bacteria</taxon>
        <taxon>Pseudomonadati</taxon>
        <taxon>Pseudomonadota</taxon>
        <taxon>Alphaproteobacteria</taxon>
        <taxon>Hyphomicrobiales</taxon>
        <taxon>Segnochrobactraceae</taxon>
        <taxon>Pseudoxanthobacter</taxon>
    </lineage>
</organism>
<evidence type="ECO:0000256" key="3">
    <source>
        <dbReference type="ARBA" id="ARBA00022519"/>
    </source>
</evidence>
<comment type="similarity">
    <text evidence="9">Belongs to the FtsQ/DivIB family. FtsQ subfamily.</text>
</comment>
<keyword evidence="13" id="KW-1185">Reference proteome</keyword>
<evidence type="ECO:0000256" key="4">
    <source>
        <dbReference type="ARBA" id="ARBA00022618"/>
    </source>
</evidence>
<dbReference type="Pfam" id="PF03799">
    <property type="entry name" value="FtsQ_DivIB_C"/>
    <property type="match status" value="1"/>
</dbReference>
<dbReference type="InterPro" id="IPR045335">
    <property type="entry name" value="FtsQ_C_sf"/>
</dbReference>
<keyword evidence="5 9" id="KW-0812">Transmembrane</keyword>
<dbReference type="GO" id="GO:0005886">
    <property type="term" value="C:plasma membrane"/>
    <property type="evidence" value="ECO:0007669"/>
    <property type="project" value="UniProtKB-SubCell"/>
</dbReference>
<feature type="domain" description="POTRA" evidence="11">
    <location>
        <begin position="82"/>
        <end position="150"/>
    </location>
</feature>
<dbReference type="InterPro" id="IPR026579">
    <property type="entry name" value="FtsQ"/>
</dbReference>
<dbReference type="Proteomes" id="UP000186406">
    <property type="component" value="Unassembled WGS sequence"/>
</dbReference>
<keyword evidence="8 9" id="KW-0131">Cell cycle</keyword>
<proteinExistence type="inferred from homology"/>
<dbReference type="AlphaFoldDB" id="A0A1M7ZDX0"/>
<protein>
    <recommendedName>
        <fullName evidence="9">Cell division protein FtsQ</fullName>
    </recommendedName>
</protein>
<dbReference type="STRING" id="1123029.SAMN02745172_01259"/>
<dbReference type="HAMAP" id="MF_00911">
    <property type="entry name" value="FtsQ_subfam"/>
    <property type="match status" value="1"/>
</dbReference>
<accession>A0A1M7ZDX0</accession>
<dbReference type="InterPro" id="IPR005548">
    <property type="entry name" value="Cell_div_FtsQ/DivIB_C"/>
</dbReference>
<keyword evidence="6 9" id="KW-1133">Transmembrane helix</keyword>
<evidence type="ECO:0000313" key="12">
    <source>
        <dbReference type="EMBL" id="SHO63063.1"/>
    </source>
</evidence>
<keyword evidence="3 9" id="KW-0997">Cell inner membrane</keyword>
<reference evidence="12 13" key="1">
    <citation type="submission" date="2016-12" db="EMBL/GenBank/DDBJ databases">
        <authorList>
            <person name="Song W.-J."/>
            <person name="Kurnit D.M."/>
        </authorList>
    </citation>
    <scope>NUCLEOTIDE SEQUENCE [LARGE SCALE GENOMIC DNA]</scope>
    <source>
        <strain evidence="12 13">DSM 19599</strain>
    </source>
</reference>
<dbReference type="InterPro" id="IPR013685">
    <property type="entry name" value="POTRA_FtsQ_type"/>
</dbReference>
<dbReference type="InterPro" id="IPR034746">
    <property type="entry name" value="POTRA"/>
</dbReference>
<evidence type="ECO:0000256" key="2">
    <source>
        <dbReference type="ARBA" id="ARBA00022475"/>
    </source>
</evidence>
<keyword evidence="2 9" id="KW-1003">Cell membrane</keyword>
<evidence type="ECO:0000313" key="13">
    <source>
        <dbReference type="Proteomes" id="UP000186406"/>
    </source>
</evidence>
<dbReference type="PANTHER" id="PTHR35851:SF1">
    <property type="entry name" value="CELL DIVISION PROTEIN FTSQ"/>
    <property type="match status" value="1"/>
</dbReference>
<dbReference type="Pfam" id="PF08478">
    <property type="entry name" value="POTRA_1"/>
    <property type="match status" value="1"/>
</dbReference>
<dbReference type="Gene3D" id="3.40.50.11690">
    <property type="entry name" value="Cell division protein FtsQ/DivIB"/>
    <property type="match status" value="1"/>
</dbReference>
<evidence type="ECO:0000256" key="7">
    <source>
        <dbReference type="ARBA" id="ARBA00023136"/>
    </source>
</evidence>
<evidence type="ECO:0000256" key="6">
    <source>
        <dbReference type="ARBA" id="ARBA00022989"/>
    </source>
</evidence>
<evidence type="ECO:0000256" key="1">
    <source>
        <dbReference type="ARBA" id="ARBA00004370"/>
    </source>
</evidence>